<comment type="catalytic activity">
    <reaction evidence="4">
        <text>L-alanine = D-alanine</text>
        <dbReference type="Rhea" id="RHEA:20249"/>
        <dbReference type="ChEBI" id="CHEBI:57416"/>
        <dbReference type="ChEBI" id="CHEBI:57972"/>
        <dbReference type="EC" id="5.1.1.1"/>
    </reaction>
</comment>
<keyword evidence="2 4" id="KW-0663">Pyridoxal phosphate</keyword>
<evidence type="ECO:0000256" key="5">
    <source>
        <dbReference type="PIRSR" id="PIRSR600821-50"/>
    </source>
</evidence>
<keyword evidence="3 4" id="KW-0413">Isomerase</keyword>
<dbReference type="SUPFAM" id="SSF50621">
    <property type="entry name" value="Alanine racemase C-terminal domain-like"/>
    <property type="match status" value="1"/>
</dbReference>
<dbReference type="Gene3D" id="3.20.20.10">
    <property type="entry name" value="Alanine racemase"/>
    <property type="match status" value="1"/>
</dbReference>
<dbReference type="PROSITE" id="PS00395">
    <property type="entry name" value="ALANINE_RACEMASE"/>
    <property type="match status" value="1"/>
</dbReference>
<comment type="similarity">
    <text evidence="4">Belongs to the alanine racemase family.</text>
</comment>
<comment type="cofactor">
    <cofactor evidence="1 4 5">
        <name>pyridoxal 5'-phosphate</name>
        <dbReference type="ChEBI" id="CHEBI:597326"/>
    </cofactor>
</comment>
<feature type="binding site" evidence="4 6">
    <location>
        <position position="139"/>
    </location>
    <ligand>
        <name>substrate</name>
    </ligand>
</feature>
<dbReference type="UniPathway" id="UPA00042">
    <property type="reaction ID" value="UER00497"/>
</dbReference>
<organism evidence="8 9">
    <name type="scientific">Aeromicrobium piscarium</name>
    <dbReference type="NCBI Taxonomy" id="2590901"/>
    <lineage>
        <taxon>Bacteria</taxon>
        <taxon>Bacillati</taxon>
        <taxon>Actinomycetota</taxon>
        <taxon>Actinomycetes</taxon>
        <taxon>Propionibacteriales</taxon>
        <taxon>Nocardioidaceae</taxon>
        <taxon>Aeromicrobium</taxon>
    </lineage>
</organism>
<dbReference type="CDD" id="cd00430">
    <property type="entry name" value="PLPDE_III_AR"/>
    <property type="match status" value="1"/>
</dbReference>
<accession>A0A554S911</accession>
<comment type="function">
    <text evidence="4">Catalyzes the interconversion of L-alanine and D-alanine. May also act on other amino acids.</text>
</comment>
<comment type="caution">
    <text evidence="8">The sequence shown here is derived from an EMBL/GenBank/DDBJ whole genome shotgun (WGS) entry which is preliminary data.</text>
</comment>
<dbReference type="InterPro" id="IPR020622">
    <property type="entry name" value="Ala_racemase_pyridoxalP-BS"/>
</dbReference>
<proteinExistence type="inferred from homology"/>
<dbReference type="OrthoDB" id="9813814at2"/>
<dbReference type="InterPro" id="IPR001608">
    <property type="entry name" value="Ala_racemase_N"/>
</dbReference>
<dbReference type="InterPro" id="IPR011079">
    <property type="entry name" value="Ala_racemase_C"/>
</dbReference>
<dbReference type="EC" id="5.1.1.1" evidence="4"/>
<dbReference type="SMART" id="SM01005">
    <property type="entry name" value="Ala_racemase_C"/>
    <property type="match status" value="1"/>
</dbReference>
<evidence type="ECO:0000256" key="2">
    <source>
        <dbReference type="ARBA" id="ARBA00022898"/>
    </source>
</evidence>
<gene>
    <name evidence="8" type="primary">alr</name>
    <name evidence="8" type="ORF">FNM00_10725</name>
</gene>
<evidence type="ECO:0000256" key="1">
    <source>
        <dbReference type="ARBA" id="ARBA00001933"/>
    </source>
</evidence>
<feature type="active site" description="Proton acceptor; specific for D-alanine" evidence="4">
    <location>
        <position position="41"/>
    </location>
</feature>
<dbReference type="HAMAP" id="MF_01201">
    <property type="entry name" value="Ala_racemase"/>
    <property type="match status" value="1"/>
</dbReference>
<dbReference type="GO" id="GO:0005829">
    <property type="term" value="C:cytosol"/>
    <property type="evidence" value="ECO:0007669"/>
    <property type="project" value="TreeGrafter"/>
</dbReference>
<feature type="active site" description="Proton acceptor; specific for L-alanine" evidence="4">
    <location>
        <position position="273"/>
    </location>
</feature>
<dbReference type="Gene3D" id="2.40.37.10">
    <property type="entry name" value="Lyase, Ornithine Decarboxylase, Chain A, domain 1"/>
    <property type="match status" value="1"/>
</dbReference>
<reference evidence="8 9" key="1">
    <citation type="submission" date="2019-07" db="EMBL/GenBank/DDBJ databases">
        <authorList>
            <person name="Zhao L.H."/>
        </authorList>
    </citation>
    <scope>NUCLEOTIDE SEQUENCE [LARGE SCALE GENOMIC DNA]</scope>
    <source>
        <strain evidence="8 9">Co35</strain>
    </source>
</reference>
<dbReference type="NCBIfam" id="TIGR00492">
    <property type="entry name" value="alr"/>
    <property type="match status" value="1"/>
</dbReference>
<dbReference type="GO" id="GO:0008784">
    <property type="term" value="F:alanine racemase activity"/>
    <property type="evidence" value="ECO:0007669"/>
    <property type="project" value="UniProtKB-UniRule"/>
</dbReference>
<dbReference type="InterPro" id="IPR000821">
    <property type="entry name" value="Ala_racemase"/>
</dbReference>
<evidence type="ECO:0000259" key="7">
    <source>
        <dbReference type="SMART" id="SM01005"/>
    </source>
</evidence>
<dbReference type="RefSeq" id="WP_143913468.1">
    <property type="nucleotide sequence ID" value="NZ_VLNT01000007.1"/>
</dbReference>
<dbReference type="GO" id="GO:0030170">
    <property type="term" value="F:pyridoxal phosphate binding"/>
    <property type="evidence" value="ECO:0007669"/>
    <property type="project" value="UniProtKB-UniRule"/>
</dbReference>
<dbReference type="EMBL" id="VLNT01000007">
    <property type="protein sequence ID" value="TSD62834.1"/>
    <property type="molecule type" value="Genomic_DNA"/>
</dbReference>
<dbReference type="Pfam" id="PF01168">
    <property type="entry name" value="Ala_racemase_N"/>
    <property type="match status" value="1"/>
</dbReference>
<dbReference type="InterPro" id="IPR029066">
    <property type="entry name" value="PLP-binding_barrel"/>
</dbReference>
<dbReference type="PRINTS" id="PR00992">
    <property type="entry name" value="ALARACEMASE"/>
</dbReference>
<dbReference type="GO" id="GO:0009252">
    <property type="term" value="P:peptidoglycan biosynthetic process"/>
    <property type="evidence" value="ECO:0007669"/>
    <property type="project" value="TreeGrafter"/>
</dbReference>
<dbReference type="SUPFAM" id="SSF51419">
    <property type="entry name" value="PLP-binding barrel"/>
    <property type="match status" value="1"/>
</dbReference>
<dbReference type="PANTHER" id="PTHR30511">
    <property type="entry name" value="ALANINE RACEMASE"/>
    <property type="match status" value="1"/>
</dbReference>
<protein>
    <recommendedName>
        <fullName evidence="4">Alanine racemase</fullName>
        <ecNumber evidence="4">5.1.1.1</ecNumber>
    </recommendedName>
</protein>
<evidence type="ECO:0000256" key="4">
    <source>
        <dbReference type="HAMAP-Rule" id="MF_01201"/>
    </source>
</evidence>
<dbReference type="Proteomes" id="UP000316988">
    <property type="component" value="Unassembled WGS sequence"/>
</dbReference>
<sequence>MSPLPAPQASAEALIDLEAYRENLLRIGHLVGSAELMAVLKADAYGHGMEACARVLPEAGVTSAGVATPAEALTLRRSMAEGSVMCWLTTPADDLAPAIAAGVELSASGIAELDQLADAAGRAGRRASVHLKIDTGMSRAGAPLGLWRDLVRGALSWQDRGRIEVVGIWTHLACADDPTDPRTDRQAVVFDEAVAEARELGADPRWTHLANSAAALSRPDLRRDLVRVGLASYGVSPQPEHRSAASWGLRPVMTVRAVVAQVKRLAAGDHVSYGNSWRADRPTTVALVPVGYADGIPRQLSNRGRAALRGRVHRIIGRVCMDQLVLDLGDSTAERGDVVTLFGAGEAAPSAQEWADAADTIGYDIVSGVRGRIVRRQLG</sequence>
<evidence type="ECO:0000256" key="3">
    <source>
        <dbReference type="ARBA" id="ARBA00023235"/>
    </source>
</evidence>
<dbReference type="GO" id="GO:0030632">
    <property type="term" value="P:D-alanine biosynthetic process"/>
    <property type="evidence" value="ECO:0007669"/>
    <property type="project" value="UniProtKB-UniRule"/>
</dbReference>
<evidence type="ECO:0000313" key="9">
    <source>
        <dbReference type="Proteomes" id="UP000316988"/>
    </source>
</evidence>
<name>A0A554S911_9ACTN</name>
<dbReference type="AlphaFoldDB" id="A0A554S911"/>
<feature type="modified residue" description="N6-(pyridoxal phosphate)lysine" evidence="4 5">
    <location>
        <position position="41"/>
    </location>
</feature>
<keyword evidence="9" id="KW-1185">Reference proteome</keyword>
<feature type="binding site" evidence="4 6">
    <location>
        <position position="321"/>
    </location>
    <ligand>
        <name>substrate</name>
    </ligand>
</feature>
<dbReference type="InterPro" id="IPR009006">
    <property type="entry name" value="Ala_racemase/Decarboxylase_C"/>
</dbReference>
<feature type="domain" description="Alanine racemase C-terminal" evidence="7">
    <location>
        <begin position="252"/>
        <end position="378"/>
    </location>
</feature>
<comment type="pathway">
    <text evidence="4">Amino-acid biosynthesis; D-alanine biosynthesis; D-alanine from L-alanine: step 1/1.</text>
</comment>
<dbReference type="Pfam" id="PF00842">
    <property type="entry name" value="Ala_racemase_C"/>
    <property type="match status" value="1"/>
</dbReference>
<dbReference type="PANTHER" id="PTHR30511:SF0">
    <property type="entry name" value="ALANINE RACEMASE, CATABOLIC-RELATED"/>
    <property type="match status" value="1"/>
</dbReference>
<evidence type="ECO:0000256" key="6">
    <source>
        <dbReference type="PIRSR" id="PIRSR600821-52"/>
    </source>
</evidence>
<evidence type="ECO:0000313" key="8">
    <source>
        <dbReference type="EMBL" id="TSD62834.1"/>
    </source>
</evidence>